<sequence length="249" mass="28640">MKVGLIFLLFLTTTNQQKMSPEAKHLEMNGLIARSCLDYLEHGVLESDFYWLFDNKDRRYVAYCDLSSEPGSAWTLVMSFNRANKNLPQFQRKSFLDDAPINHNTPNWYSYRQTLERMKNIRSRSSHWRATCSFNSKQVIDYRDYMRGKFSDFDIMTFLGDGKCQPVEYVNIRGHAAGSGTTAQFWQMLNSYILHINSESTGCGFKPNIGGIPSEDNFGFYGSPNSNFRCTASDDSTTQWWFGGYLAKA</sequence>
<dbReference type="EMBL" id="CALNXI010000738">
    <property type="protein sequence ID" value="CAH3042465.1"/>
    <property type="molecule type" value="Genomic_DNA"/>
</dbReference>
<proteinExistence type="predicted"/>
<dbReference type="Proteomes" id="UP001159427">
    <property type="component" value="Unassembled WGS sequence"/>
</dbReference>
<keyword evidence="3" id="KW-1185">Reference proteome</keyword>
<keyword evidence="1" id="KW-0732">Signal</keyword>
<comment type="caution">
    <text evidence="2">The sequence shown here is derived from an EMBL/GenBank/DDBJ whole genome shotgun (WGS) entry which is preliminary data.</text>
</comment>
<feature type="signal peptide" evidence="1">
    <location>
        <begin position="1"/>
        <end position="16"/>
    </location>
</feature>
<evidence type="ECO:0000313" key="2">
    <source>
        <dbReference type="EMBL" id="CAH3042465.1"/>
    </source>
</evidence>
<reference evidence="2 3" key="1">
    <citation type="submission" date="2022-05" db="EMBL/GenBank/DDBJ databases">
        <authorList>
            <consortium name="Genoscope - CEA"/>
            <person name="William W."/>
        </authorList>
    </citation>
    <scope>NUCLEOTIDE SEQUENCE [LARGE SCALE GENOMIC DNA]</scope>
</reference>
<accession>A0ABN8N4Q6</accession>
<dbReference type="SUPFAM" id="SSF56496">
    <property type="entry name" value="Fibrinogen C-terminal domain-like"/>
    <property type="match status" value="1"/>
</dbReference>
<feature type="chain" id="PRO_5047161370" description="Fibrinogen C-terminal domain-containing protein" evidence="1">
    <location>
        <begin position="17"/>
        <end position="249"/>
    </location>
</feature>
<dbReference type="InterPro" id="IPR036056">
    <property type="entry name" value="Fibrinogen-like_C"/>
</dbReference>
<evidence type="ECO:0000313" key="3">
    <source>
        <dbReference type="Proteomes" id="UP001159427"/>
    </source>
</evidence>
<name>A0ABN8N4Q6_9CNID</name>
<protein>
    <recommendedName>
        <fullName evidence="4">Fibrinogen C-terminal domain-containing protein</fullName>
    </recommendedName>
</protein>
<organism evidence="2 3">
    <name type="scientific">Porites evermanni</name>
    <dbReference type="NCBI Taxonomy" id="104178"/>
    <lineage>
        <taxon>Eukaryota</taxon>
        <taxon>Metazoa</taxon>
        <taxon>Cnidaria</taxon>
        <taxon>Anthozoa</taxon>
        <taxon>Hexacorallia</taxon>
        <taxon>Scleractinia</taxon>
        <taxon>Fungiina</taxon>
        <taxon>Poritidae</taxon>
        <taxon>Porites</taxon>
    </lineage>
</organism>
<gene>
    <name evidence="2" type="ORF">PEVE_00040444</name>
</gene>
<evidence type="ECO:0008006" key="4">
    <source>
        <dbReference type="Google" id="ProtNLM"/>
    </source>
</evidence>
<evidence type="ECO:0000256" key="1">
    <source>
        <dbReference type="SAM" id="SignalP"/>
    </source>
</evidence>